<dbReference type="Gene3D" id="3.30.70.330">
    <property type="match status" value="1"/>
</dbReference>
<comment type="caution">
    <text evidence="5">The sequence shown here is derived from an EMBL/GenBank/DDBJ whole genome shotgun (WGS) entry which is preliminary data.</text>
</comment>
<dbReference type="InterPro" id="IPR035979">
    <property type="entry name" value="RBD_domain_sf"/>
</dbReference>
<keyword evidence="1 2" id="KW-0694">RNA-binding</keyword>
<evidence type="ECO:0000259" key="4">
    <source>
        <dbReference type="PROSITE" id="PS50102"/>
    </source>
</evidence>
<keyword evidence="6" id="KW-1185">Reference proteome</keyword>
<feature type="domain" description="RRM" evidence="4">
    <location>
        <begin position="81"/>
        <end position="152"/>
    </location>
</feature>
<evidence type="ECO:0000313" key="5">
    <source>
        <dbReference type="EMBL" id="KAF5388191.1"/>
    </source>
</evidence>
<dbReference type="AlphaFoldDB" id="A0A8H5MC34"/>
<proteinExistence type="predicted"/>
<feature type="region of interest" description="Disordered" evidence="3">
    <location>
        <begin position="1"/>
        <end position="26"/>
    </location>
</feature>
<dbReference type="GO" id="GO:0005737">
    <property type="term" value="C:cytoplasm"/>
    <property type="evidence" value="ECO:0007669"/>
    <property type="project" value="TreeGrafter"/>
</dbReference>
<dbReference type="PANTHER" id="PTHR23236">
    <property type="entry name" value="EUKARYOTIC TRANSLATION INITIATION FACTOR 4B/4H"/>
    <property type="match status" value="1"/>
</dbReference>
<evidence type="ECO:0000313" key="6">
    <source>
        <dbReference type="Proteomes" id="UP000565441"/>
    </source>
</evidence>
<dbReference type="GO" id="GO:0008143">
    <property type="term" value="F:poly(A) binding"/>
    <property type="evidence" value="ECO:0007669"/>
    <property type="project" value="TreeGrafter"/>
</dbReference>
<dbReference type="CDD" id="cd12306">
    <property type="entry name" value="RRM_II_PABPs"/>
    <property type="match status" value="1"/>
</dbReference>
<name>A0A8H5MC34_9AGAR</name>
<protein>
    <recommendedName>
        <fullName evidence="4">RRM domain-containing protein</fullName>
    </recommendedName>
</protein>
<dbReference type="PROSITE" id="PS50102">
    <property type="entry name" value="RRM"/>
    <property type="match status" value="1"/>
</dbReference>
<dbReference type="SUPFAM" id="SSF54928">
    <property type="entry name" value="RNA-binding domain, RBD"/>
    <property type="match status" value="1"/>
</dbReference>
<organism evidence="5 6">
    <name type="scientific">Tricholomella constricta</name>
    <dbReference type="NCBI Taxonomy" id="117010"/>
    <lineage>
        <taxon>Eukaryota</taxon>
        <taxon>Fungi</taxon>
        <taxon>Dikarya</taxon>
        <taxon>Basidiomycota</taxon>
        <taxon>Agaricomycotina</taxon>
        <taxon>Agaricomycetes</taxon>
        <taxon>Agaricomycetidae</taxon>
        <taxon>Agaricales</taxon>
        <taxon>Tricholomatineae</taxon>
        <taxon>Lyophyllaceae</taxon>
        <taxon>Tricholomella</taxon>
    </lineage>
</organism>
<accession>A0A8H5MC34</accession>
<dbReference type="InterPro" id="IPR012677">
    <property type="entry name" value="Nucleotide-bd_a/b_plait_sf"/>
</dbReference>
<gene>
    <name evidence="5" type="ORF">D9615_000190</name>
</gene>
<sequence length="221" mass="23902">MADVVPTQPATNEGGDPIVDDGEEAESQEILLMKQRVAEMEKEAKKLRELQAAAEEANNVAGGEDGVLMETEEDKSMADSRSIYVGNVDYSATPEEIQVHFQACGTINRVTILCDKFTGHPRGYAYVEFAEPEHIDAALAMDNSLFRGRLIKPNGQTFLDSTVVAVVAASAEAIEEVIGDMQVTAPMAGVVEEGEEGDSESNPKHSRCSGVFATFFAYTIY</sequence>
<dbReference type="PANTHER" id="PTHR23236:SF12">
    <property type="entry name" value="EUKARYOTIC INITIATION FACTOR 4B-RELATED"/>
    <property type="match status" value="1"/>
</dbReference>
<dbReference type="Pfam" id="PF00076">
    <property type="entry name" value="RRM_1"/>
    <property type="match status" value="1"/>
</dbReference>
<evidence type="ECO:0000256" key="1">
    <source>
        <dbReference type="ARBA" id="ARBA00022884"/>
    </source>
</evidence>
<dbReference type="SMART" id="SM00360">
    <property type="entry name" value="RRM"/>
    <property type="match status" value="1"/>
</dbReference>
<dbReference type="OrthoDB" id="4726at2759"/>
<dbReference type="InterPro" id="IPR000504">
    <property type="entry name" value="RRM_dom"/>
</dbReference>
<evidence type="ECO:0000256" key="3">
    <source>
        <dbReference type="SAM" id="MobiDB-lite"/>
    </source>
</evidence>
<reference evidence="5 6" key="1">
    <citation type="journal article" date="2020" name="ISME J.">
        <title>Uncovering the hidden diversity of litter-decomposition mechanisms in mushroom-forming fungi.</title>
        <authorList>
            <person name="Floudas D."/>
            <person name="Bentzer J."/>
            <person name="Ahren D."/>
            <person name="Johansson T."/>
            <person name="Persson P."/>
            <person name="Tunlid A."/>
        </authorList>
    </citation>
    <scope>NUCLEOTIDE SEQUENCE [LARGE SCALE GENOMIC DNA]</scope>
    <source>
        <strain evidence="5 6">CBS 661.87</strain>
    </source>
</reference>
<evidence type="ECO:0000256" key="2">
    <source>
        <dbReference type="PROSITE-ProRule" id="PRU00176"/>
    </source>
</evidence>
<dbReference type="Proteomes" id="UP000565441">
    <property type="component" value="Unassembled WGS sequence"/>
</dbReference>
<dbReference type="EMBL" id="JAACJP010000001">
    <property type="protein sequence ID" value="KAF5388191.1"/>
    <property type="molecule type" value="Genomic_DNA"/>
</dbReference>